<name>A0A0F9YY25_9BACT</name>
<dbReference type="Gene3D" id="3.10.310.30">
    <property type="match status" value="1"/>
</dbReference>
<protein>
    <submittedName>
        <fullName evidence="2">Phosphoesterase RecJ domain protein</fullName>
    </submittedName>
</protein>
<dbReference type="Pfam" id="PF01368">
    <property type="entry name" value="DHH"/>
    <property type="match status" value="1"/>
</dbReference>
<dbReference type="SUPFAM" id="SSF64182">
    <property type="entry name" value="DHH phosphoesterases"/>
    <property type="match status" value="1"/>
</dbReference>
<evidence type="ECO:0000313" key="3">
    <source>
        <dbReference type="Proteomes" id="UP000034803"/>
    </source>
</evidence>
<sequence length="331" mass="37188">MNYEESILILDKIKKANTILLNCHRGADPDGIGSTLSLKLVLEDMGKKVDVICPSKKVTRQVDYLKGYQDIKVGIDFEKFDFSEYELFITLDTPNLSLLIDKDIFFKADIFTIVIDHHFISTLTGDIKLLDSKATSVGEILFDIYKDWGILLDKKIAECLLTSIIGDTGALAYPNVTSKTLLIVSKLMELGADKNMVVNKIYRSENFDILKFYSKVLSRMEIDKERRFVWSFVPYEVYKTGGDLEDVKAKSSSLFAPIVKGTDFGFIGVEERPKYMTISFRGRTDFDTSAITKELGGGGHKIASAAKIEGLSFEKASEKVLDVVRKYAKKS</sequence>
<dbReference type="Gene3D" id="3.90.1640.10">
    <property type="entry name" value="inorganic pyrophosphatase (n-terminal core)"/>
    <property type="match status" value="1"/>
</dbReference>
<proteinExistence type="predicted"/>
<dbReference type="EMBL" id="LBOI01000010">
    <property type="protein sequence ID" value="KKP31381.1"/>
    <property type="molecule type" value="Genomic_DNA"/>
</dbReference>
<comment type="caution">
    <text evidence="2">The sequence shown here is derived from an EMBL/GenBank/DDBJ whole genome shotgun (WGS) entry which is preliminary data.</text>
</comment>
<dbReference type="InterPro" id="IPR038763">
    <property type="entry name" value="DHH_sf"/>
</dbReference>
<evidence type="ECO:0000259" key="1">
    <source>
        <dbReference type="Pfam" id="PF01368"/>
    </source>
</evidence>
<dbReference type="PANTHER" id="PTHR47618">
    <property type="entry name" value="BIFUNCTIONAL OLIGORIBONUCLEASE AND PAP PHOSPHATASE NRNA"/>
    <property type="match status" value="1"/>
</dbReference>
<reference evidence="2 3" key="1">
    <citation type="journal article" date="2015" name="Nature">
        <title>rRNA introns, odd ribosomes, and small enigmatic genomes across a large radiation of phyla.</title>
        <authorList>
            <person name="Brown C.T."/>
            <person name="Hug L.A."/>
            <person name="Thomas B.C."/>
            <person name="Sharon I."/>
            <person name="Castelle C.J."/>
            <person name="Singh A."/>
            <person name="Wilkins M.J."/>
            <person name="Williams K.H."/>
            <person name="Banfield J.F."/>
        </authorList>
    </citation>
    <scope>NUCLEOTIDE SEQUENCE [LARGE SCALE GENOMIC DNA]</scope>
</reference>
<organism evidence="2 3">
    <name type="scientific">Candidatus Woesebacteria bacterium GW2011_GWC2_31_9</name>
    <dbReference type="NCBI Taxonomy" id="1618586"/>
    <lineage>
        <taxon>Bacteria</taxon>
        <taxon>Candidatus Woeseibacteriota</taxon>
    </lineage>
</organism>
<dbReference type="InterPro" id="IPR051319">
    <property type="entry name" value="Oligoribo/pAp-PDE_c-di-AMP_PDE"/>
</dbReference>
<accession>A0A0F9YY25</accession>
<dbReference type="InterPro" id="IPR001667">
    <property type="entry name" value="DDH_dom"/>
</dbReference>
<feature type="domain" description="DDH" evidence="1">
    <location>
        <begin position="19"/>
        <end position="164"/>
    </location>
</feature>
<evidence type="ECO:0000313" key="2">
    <source>
        <dbReference type="EMBL" id="KKP31381.1"/>
    </source>
</evidence>
<gene>
    <name evidence="2" type="ORF">UR21_C0010G0023</name>
</gene>
<dbReference type="AlphaFoldDB" id="A0A0F9YY25"/>
<dbReference type="Proteomes" id="UP000034803">
    <property type="component" value="Unassembled WGS sequence"/>
</dbReference>
<dbReference type="PANTHER" id="PTHR47618:SF1">
    <property type="entry name" value="BIFUNCTIONAL OLIGORIBONUCLEASE AND PAP PHOSPHATASE NRNA"/>
    <property type="match status" value="1"/>
</dbReference>